<dbReference type="InterPro" id="IPR003728">
    <property type="entry name" value="Ribosome_maturation_RimP"/>
</dbReference>
<dbReference type="EMBL" id="LQOS01000029">
    <property type="protein sequence ID" value="ORV40673.1"/>
    <property type="molecule type" value="Genomic_DNA"/>
</dbReference>
<dbReference type="PANTHER" id="PTHR33867:SF1">
    <property type="entry name" value="RIBOSOME MATURATION FACTOR RIMP"/>
    <property type="match status" value="1"/>
</dbReference>
<dbReference type="Pfam" id="PF02576">
    <property type="entry name" value="RimP_N"/>
    <property type="match status" value="1"/>
</dbReference>
<dbReference type="RefSeq" id="WP_085191049.1">
    <property type="nucleotide sequence ID" value="NZ_AP022605.1"/>
</dbReference>
<evidence type="ECO:0000259" key="4">
    <source>
        <dbReference type="Pfam" id="PF02576"/>
    </source>
</evidence>
<dbReference type="Pfam" id="PF17384">
    <property type="entry name" value="DUF150_C"/>
    <property type="match status" value="1"/>
</dbReference>
<reference evidence="6" key="3">
    <citation type="submission" date="2020-02" db="EMBL/GenBank/DDBJ databases">
        <authorList>
            <person name="Matsumoto Y."/>
            <person name="Motooka D."/>
            <person name="Nakamura S."/>
        </authorList>
    </citation>
    <scope>NUCLEOTIDE SEQUENCE</scope>
    <source>
        <strain evidence="6">JCM 12405</strain>
    </source>
</reference>
<evidence type="ECO:0000256" key="2">
    <source>
        <dbReference type="ARBA" id="ARBA00022517"/>
    </source>
</evidence>
<name>A0A1X1T7W6_9MYCO</name>
<dbReference type="Proteomes" id="UP000193564">
    <property type="component" value="Unassembled WGS sequence"/>
</dbReference>
<sequence>MAPEPKLRPAGLPSQEQVMELLDGEFARAGYEIENVVIDGGARPPHITVVVDGDRPLDLDTIATLSRSASEQLDRIDESVGAASYVLEVSSPGVDRPLTTEKHFRRARGRKVELTLSDGSQLTGRVGALTDGGRSVSLVVREGARAKFSVCELPLEAILRAVVQVEFAPPGQRELELTGQSGEEAGA</sequence>
<feature type="domain" description="Ribosome maturation factor RimP N-terminal" evidence="4">
    <location>
        <begin position="27"/>
        <end position="95"/>
    </location>
</feature>
<organism evidence="7 8">
    <name type="scientific">Mycolicibacterium doricum</name>
    <dbReference type="NCBI Taxonomy" id="126673"/>
    <lineage>
        <taxon>Bacteria</taxon>
        <taxon>Bacillati</taxon>
        <taxon>Actinomycetota</taxon>
        <taxon>Actinomycetes</taxon>
        <taxon>Mycobacteriales</taxon>
        <taxon>Mycobacteriaceae</taxon>
        <taxon>Mycolicibacterium</taxon>
    </lineage>
</organism>
<keyword evidence="2 3" id="KW-0690">Ribosome biogenesis</keyword>
<dbReference type="InterPro" id="IPR028998">
    <property type="entry name" value="RimP_C"/>
</dbReference>
<dbReference type="GO" id="GO:0000028">
    <property type="term" value="P:ribosomal small subunit assembly"/>
    <property type="evidence" value="ECO:0007669"/>
    <property type="project" value="TreeGrafter"/>
</dbReference>
<dbReference type="EMBL" id="AP022605">
    <property type="protein sequence ID" value="BBZ07274.1"/>
    <property type="molecule type" value="Genomic_DNA"/>
</dbReference>
<dbReference type="PANTHER" id="PTHR33867">
    <property type="entry name" value="RIBOSOME MATURATION FACTOR RIMP"/>
    <property type="match status" value="1"/>
</dbReference>
<accession>A0A1X1T7W6</accession>
<dbReference type="OrthoDB" id="9805006at2"/>
<dbReference type="AlphaFoldDB" id="A0A1X1T7W6"/>
<evidence type="ECO:0000256" key="3">
    <source>
        <dbReference type="HAMAP-Rule" id="MF_01077"/>
    </source>
</evidence>
<feature type="domain" description="Ribosome maturation factor RimP C-terminal" evidence="5">
    <location>
        <begin position="98"/>
        <end position="167"/>
    </location>
</feature>
<evidence type="ECO:0000256" key="1">
    <source>
        <dbReference type="ARBA" id="ARBA00022490"/>
    </source>
</evidence>
<dbReference type="Gene3D" id="3.30.300.70">
    <property type="entry name" value="RimP-like superfamily, N-terminal"/>
    <property type="match status" value="1"/>
</dbReference>
<evidence type="ECO:0000259" key="5">
    <source>
        <dbReference type="Pfam" id="PF17384"/>
    </source>
</evidence>
<dbReference type="SUPFAM" id="SSF75420">
    <property type="entry name" value="YhbC-like, N-terminal domain"/>
    <property type="match status" value="1"/>
</dbReference>
<dbReference type="Proteomes" id="UP000467201">
    <property type="component" value="Chromosome"/>
</dbReference>
<comment type="subcellular location">
    <subcellularLocation>
        <location evidence="3">Cytoplasm</location>
    </subcellularLocation>
</comment>
<evidence type="ECO:0000313" key="8">
    <source>
        <dbReference type="Proteomes" id="UP000193564"/>
    </source>
</evidence>
<dbReference type="HAMAP" id="MF_01077">
    <property type="entry name" value="RimP"/>
    <property type="match status" value="1"/>
</dbReference>
<evidence type="ECO:0000313" key="9">
    <source>
        <dbReference type="Proteomes" id="UP000467201"/>
    </source>
</evidence>
<dbReference type="KEGG" id="mdr:MDOR_14430"/>
<gene>
    <name evidence="3 6" type="primary">rimP</name>
    <name evidence="7" type="ORF">AWC01_11560</name>
    <name evidence="6" type="ORF">MDOR_14430</name>
</gene>
<dbReference type="InterPro" id="IPR035956">
    <property type="entry name" value="RimP_N_sf"/>
</dbReference>
<comment type="function">
    <text evidence="3">Required for maturation of 30S ribosomal subunits.</text>
</comment>
<dbReference type="NCBIfam" id="NF000930">
    <property type="entry name" value="PRK00092.2-2"/>
    <property type="match status" value="1"/>
</dbReference>
<dbReference type="GO" id="GO:0005829">
    <property type="term" value="C:cytosol"/>
    <property type="evidence" value="ECO:0007669"/>
    <property type="project" value="TreeGrafter"/>
</dbReference>
<keyword evidence="1 3" id="KW-0963">Cytoplasm</keyword>
<proteinExistence type="inferred from homology"/>
<reference evidence="7 8" key="1">
    <citation type="submission" date="2016-01" db="EMBL/GenBank/DDBJ databases">
        <title>The new phylogeny of the genus Mycobacterium.</title>
        <authorList>
            <person name="Tarcisio F."/>
            <person name="Conor M."/>
            <person name="Antonella G."/>
            <person name="Elisabetta G."/>
            <person name="Giulia F.S."/>
            <person name="Sara T."/>
            <person name="Anna F."/>
            <person name="Clotilde B."/>
            <person name="Roberto B."/>
            <person name="Veronica D.S."/>
            <person name="Fabio R."/>
            <person name="Monica P."/>
            <person name="Olivier J."/>
            <person name="Enrico T."/>
            <person name="Nicola S."/>
        </authorList>
    </citation>
    <scope>NUCLEOTIDE SEQUENCE [LARGE SCALE GENOMIC DNA]</scope>
    <source>
        <strain evidence="7 8">DSM 44339</strain>
    </source>
</reference>
<dbReference type="InterPro" id="IPR028989">
    <property type="entry name" value="RimP_N"/>
</dbReference>
<dbReference type="STRING" id="126673.AWC01_11560"/>
<comment type="similarity">
    <text evidence="3">Belongs to the RimP family.</text>
</comment>
<protein>
    <recommendedName>
        <fullName evidence="3">Ribosome maturation factor RimP</fullName>
    </recommendedName>
</protein>
<evidence type="ECO:0000313" key="6">
    <source>
        <dbReference type="EMBL" id="BBZ07274.1"/>
    </source>
</evidence>
<reference evidence="6 9" key="2">
    <citation type="journal article" date="2019" name="Emerg. Microbes Infect.">
        <title>Comprehensive subspecies identification of 175 nontuberculous mycobacteria species based on 7547 genomic profiles.</title>
        <authorList>
            <person name="Matsumoto Y."/>
            <person name="Kinjo T."/>
            <person name="Motooka D."/>
            <person name="Nabeya D."/>
            <person name="Jung N."/>
            <person name="Uechi K."/>
            <person name="Horii T."/>
            <person name="Iida T."/>
            <person name="Fujita J."/>
            <person name="Nakamura S."/>
        </authorList>
    </citation>
    <scope>NUCLEOTIDE SEQUENCE [LARGE SCALE GENOMIC DNA]</scope>
    <source>
        <strain evidence="6 9">JCM 12405</strain>
    </source>
</reference>
<keyword evidence="8" id="KW-1185">Reference proteome</keyword>
<dbReference type="GO" id="GO:0006412">
    <property type="term" value="P:translation"/>
    <property type="evidence" value="ECO:0007669"/>
    <property type="project" value="TreeGrafter"/>
</dbReference>
<dbReference type="CDD" id="cd01734">
    <property type="entry name" value="YlxS_C"/>
    <property type="match status" value="1"/>
</dbReference>
<evidence type="ECO:0000313" key="7">
    <source>
        <dbReference type="EMBL" id="ORV40673.1"/>
    </source>
</evidence>